<dbReference type="AlphaFoldDB" id="A0A915IK34"/>
<feature type="compositionally biased region" description="Basic residues" evidence="1">
    <location>
        <begin position="70"/>
        <end position="81"/>
    </location>
</feature>
<keyword evidence="2" id="KW-1185">Reference proteome</keyword>
<protein>
    <submittedName>
        <fullName evidence="3">Uncharacterized protein</fullName>
    </submittedName>
</protein>
<feature type="region of interest" description="Disordered" evidence="1">
    <location>
        <begin position="36"/>
        <end position="98"/>
    </location>
</feature>
<dbReference type="Proteomes" id="UP000887565">
    <property type="component" value="Unplaced"/>
</dbReference>
<proteinExistence type="predicted"/>
<reference evidence="3" key="1">
    <citation type="submission" date="2022-11" db="UniProtKB">
        <authorList>
            <consortium name="WormBaseParasite"/>
        </authorList>
    </citation>
    <scope>IDENTIFICATION</scope>
</reference>
<sequence>MNKIYDEAGAEIETIRYYELQFHVLQSNIRTVNTRCPSVGQKSRATVKQRKIPNHQPKTESADMKATTGSKRKRNGWHRKKKDEEKTKKRKRSQLNKLQNFSRLKKVTILKIKEPTTIVLKQTINTKRISFSFITHKDTPNK</sequence>
<evidence type="ECO:0000256" key="1">
    <source>
        <dbReference type="SAM" id="MobiDB-lite"/>
    </source>
</evidence>
<dbReference type="WBParaSite" id="nRc.2.0.1.t14180-RA">
    <property type="protein sequence ID" value="nRc.2.0.1.t14180-RA"/>
    <property type="gene ID" value="nRc.2.0.1.g14180"/>
</dbReference>
<evidence type="ECO:0000313" key="3">
    <source>
        <dbReference type="WBParaSite" id="nRc.2.0.1.t14180-RA"/>
    </source>
</evidence>
<name>A0A915IK34_ROMCU</name>
<evidence type="ECO:0000313" key="2">
    <source>
        <dbReference type="Proteomes" id="UP000887565"/>
    </source>
</evidence>
<accession>A0A915IK34</accession>
<organism evidence="2 3">
    <name type="scientific">Romanomermis culicivorax</name>
    <name type="common">Nematode worm</name>
    <dbReference type="NCBI Taxonomy" id="13658"/>
    <lineage>
        <taxon>Eukaryota</taxon>
        <taxon>Metazoa</taxon>
        <taxon>Ecdysozoa</taxon>
        <taxon>Nematoda</taxon>
        <taxon>Enoplea</taxon>
        <taxon>Dorylaimia</taxon>
        <taxon>Mermithida</taxon>
        <taxon>Mermithoidea</taxon>
        <taxon>Mermithidae</taxon>
        <taxon>Romanomermis</taxon>
    </lineage>
</organism>